<keyword evidence="3" id="KW-1185">Reference proteome</keyword>
<protein>
    <submittedName>
        <fullName evidence="2">Uncharacterized protein</fullName>
    </submittedName>
</protein>
<keyword evidence="1" id="KW-0812">Transmembrane</keyword>
<dbReference type="Proteomes" id="UP001183202">
    <property type="component" value="Unassembled WGS sequence"/>
</dbReference>
<dbReference type="RefSeq" id="WP_311559405.1">
    <property type="nucleotide sequence ID" value="NZ_JAVREJ010000022.1"/>
</dbReference>
<evidence type="ECO:0000313" key="3">
    <source>
        <dbReference type="Proteomes" id="UP001183202"/>
    </source>
</evidence>
<sequence>MAAIAGSDRGALPLAVGAGGSIEEEHAAVIDLLGLVIFSTIIVIGLLDLRSGLGPFAMYRSGAVIGVDRQALVTGRRGDDNQPTPPASAH</sequence>
<keyword evidence="1" id="KW-1133">Transmembrane helix</keyword>
<organism evidence="2 3">
    <name type="scientific">Pseudonocardia charpentierae</name>
    <dbReference type="NCBI Taxonomy" id="3075545"/>
    <lineage>
        <taxon>Bacteria</taxon>
        <taxon>Bacillati</taxon>
        <taxon>Actinomycetota</taxon>
        <taxon>Actinomycetes</taxon>
        <taxon>Pseudonocardiales</taxon>
        <taxon>Pseudonocardiaceae</taxon>
        <taxon>Pseudonocardia</taxon>
    </lineage>
</organism>
<name>A0ABU2NFY5_9PSEU</name>
<keyword evidence="1" id="KW-0472">Membrane</keyword>
<feature type="transmembrane region" description="Helical" evidence="1">
    <location>
        <begin position="27"/>
        <end position="49"/>
    </location>
</feature>
<reference evidence="3" key="1">
    <citation type="submission" date="2023-07" db="EMBL/GenBank/DDBJ databases">
        <title>30 novel species of actinomycetes from the DSMZ collection.</title>
        <authorList>
            <person name="Nouioui I."/>
        </authorList>
    </citation>
    <scope>NUCLEOTIDE SEQUENCE [LARGE SCALE GENOMIC DNA]</scope>
    <source>
        <strain evidence="3">DSM 45834</strain>
    </source>
</reference>
<dbReference type="EMBL" id="JAVREJ010000022">
    <property type="protein sequence ID" value="MDT0352871.1"/>
    <property type="molecule type" value="Genomic_DNA"/>
</dbReference>
<comment type="caution">
    <text evidence="2">The sequence shown here is derived from an EMBL/GenBank/DDBJ whole genome shotgun (WGS) entry which is preliminary data.</text>
</comment>
<proteinExistence type="predicted"/>
<gene>
    <name evidence="2" type="ORF">RM445_25450</name>
</gene>
<evidence type="ECO:0000313" key="2">
    <source>
        <dbReference type="EMBL" id="MDT0352871.1"/>
    </source>
</evidence>
<accession>A0ABU2NFY5</accession>
<evidence type="ECO:0000256" key="1">
    <source>
        <dbReference type="SAM" id="Phobius"/>
    </source>
</evidence>